<sequence>MNITATLILLSLLINPNKKCVAINIILKEKLILLFFFKKKIN</sequence>
<protein>
    <submittedName>
        <fullName evidence="1">Uncharacterized protein</fullName>
    </submittedName>
</protein>
<keyword evidence="1" id="KW-0614">Plasmid</keyword>
<name>C0RC74_9SPIR</name>
<organism evidence="1 2">
    <name type="scientific">Borreliella spielmanii A14S</name>
    <dbReference type="NCBI Taxonomy" id="498742"/>
    <lineage>
        <taxon>Bacteria</taxon>
        <taxon>Pseudomonadati</taxon>
        <taxon>Spirochaetota</taxon>
        <taxon>Spirochaetia</taxon>
        <taxon>Spirochaetales</taxon>
        <taxon>Borreliaceae</taxon>
        <taxon>Borreliella</taxon>
    </lineage>
</organism>
<evidence type="ECO:0000313" key="2">
    <source>
        <dbReference type="Proteomes" id="UP000003481"/>
    </source>
</evidence>
<dbReference type="HOGENOM" id="CLU_3248106_0_0_12"/>
<gene>
    <name evidence="1" type="ORF">BSPA14S_A0065</name>
</gene>
<dbReference type="Proteomes" id="UP000003481">
    <property type="component" value="Plasmid A14S_lp54"/>
</dbReference>
<accession>C0RC74</accession>
<reference evidence="1 2" key="1">
    <citation type="journal article" date="2012" name="J. Bacteriol.">
        <title>Whole-Genome Sequences of Borrelia bissettii, Borrelia valaisiana, and Borrelia spielmanii.</title>
        <authorList>
            <person name="Schutzer S.E."/>
            <person name="Fraser-Liggett C.M."/>
            <person name="Qiu W.G."/>
            <person name="Kraiczy P."/>
            <person name="Mongodin E.F."/>
            <person name="Dunn J.J."/>
            <person name="Luft B.J."/>
            <person name="Casjens S.R."/>
        </authorList>
    </citation>
    <scope>NUCLEOTIDE SEQUENCE [LARGE SCALE GENOMIC DNA]</scope>
    <source>
        <strain evidence="1 2">A14S</strain>
        <plasmid evidence="1 2">A14S_lp54</plasmid>
    </source>
</reference>
<dbReference type="AlphaFoldDB" id="C0RC74"/>
<proteinExistence type="predicted"/>
<dbReference type="EMBL" id="CP001469">
    <property type="protein sequence ID" value="ACN53306.1"/>
    <property type="molecule type" value="Genomic_DNA"/>
</dbReference>
<geneLocation type="plasmid" evidence="1 2">
    <name>A14S_lp54</name>
</geneLocation>
<evidence type="ECO:0000313" key="1">
    <source>
        <dbReference type="EMBL" id="ACN53306.1"/>
    </source>
</evidence>